<dbReference type="PANTHER" id="PTHR47784">
    <property type="entry name" value="STEROL UPTAKE CONTROL PROTEIN 2"/>
    <property type="match status" value="1"/>
</dbReference>
<protein>
    <submittedName>
        <fullName evidence="1">Uncharacterized protein</fullName>
    </submittedName>
</protein>
<dbReference type="PANTHER" id="PTHR47784:SF5">
    <property type="entry name" value="STEROL UPTAKE CONTROL PROTEIN 2"/>
    <property type="match status" value="1"/>
</dbReference>
<dbReference type="InterPro" id="IPR053157">
    <property type="entry name" value="Sterol_Uptake_Regulator"/>
</dbReference>
<keyword evidence="2" id="KW-1185">Reference proteome</keyword>
<dbReference type="EMBL" id="KL648579">
    <property type="protein sequence ID" value="KEY68349.1"/>
    <property type="molecule type" value="Genomic_DNA"/>
</dbReference>
<organism evidence="1 2">
    <name type="scientific">Stachybotrys chartarum (strain CBS 109288 / IBT 7711)</name>
    <name type="common">Toxic black mold</name>
    <name type="synonym">Stilbospora chartarum</name>
    <dbReference type="NCBI Taxonomy" id="1280523"/>
    <lineage>
        <taxon>Eukaryota</taxon>
        <taxon>Fungi</taxon>
        <taxon>Dikarya</taxon>
        <taxon>Ascomycota</taxon>
        <taxon>Pezizomycotina</taxon>
        <taxon>Sordariomycetes</taxon>
        <taxon>Hypocreomycetidae</taxon>
        <taxon>Hypocreales</taxon>
        <taxon>Stachybotryaceae</taxon>
        <taxon>Stachybotrys</taxon>
    </lineage>
</organism>
<evidence type="ECO:0000313" key="2">
    <source>
        <dbReference type="Proteomes" id="UP000028045"/>
    </source>
</evidence>
<gene>
    <name evidence="1" type="ORF">S7711_01127</name>
</gene>
<sequence length="205" mass="22623">MADHTNSTDLNHIDLLAQLCGLFQGITALLKLGGCQTAVLSAMRTAKMPHHSRAVAIREVSWAEADKSIDQLVGAINALDEADDGSRKRKHVLGKGASKLHALVQGVARGENNWEAVCMWLGRVDAEFVDMIRNRDPLALVLLTHWIVTRNGLNVWWASQWTRLAITAITPVLDGQYVHLLDWCMQEAGAAPSTRVEDIKEDEVL</sequence>
<dbReference type="OrthoDB" id="416217at2759"/>
<dbReference type="GO" id="GO:0001228">
    <property type="term" value="F:DNA-binding transcription activator activity, RNA polymerase II-specific"/>
    <property type="evidence" value="ECO:0007669"/>
    <property type="project" value="TreeGrafter"/>
</dbReference>
<dbReference type="Proteomes" id="UP000028045">
    <property type="component" value="Unassembled WGS sequence"/>
</dbReference>
<dbReference type="AlphaFoldDB" id="A0A084ASS0"/>
<dbReference type="HOGENOM" id="CLU_1338301_0_0_1"/>
<proteinExistence type="predicted"/>
<evidence type="ECO:0000313" key="1">
    <source>
        <dbReference type="EMBL" id="KEY68349.1"/>
    </source>
</evidence>
<accession>A0A084ASS0</accession>
<name>A0A084ASS0_STACB</name>
<reference evidence="1 2" key="1">
    <citation type="journal article" date="2014" name="BMC Genomics">
        <title>Comparative genome sequencing reveals chemotype-specific gene clusters in the toxigenic black mold Stachybotrys.</title>
        <authorList>
            <person name="Semeiks J."/>
            <person name="Borek D."/>
            <person name="Otwinowski Z."/>
            <person name="Grishin N.V."/>
        </authorList>
    </citation>
    <scope>NUCLEOTIDE SEQUENCE [LARGE SCALE GENOMIC DNA]</scope>
    <source>
        <strain evidence="2">CBS 109288 / IBT 7711</strain>
    </source>
</reference>